<organism evidence="1 2">
    <name type="scientific">Aeromonas phage 4L372D</name>
    <dbReference type="NCBI Taxonomy" id="2588518"/>
    <lineage>
        <taxon>Viruses</taxon>
        <taxon>Duplodnaviria</taxon>
        <taxon>Heunggongvirae</taxon>
        <taxon>Uroviricota</taxon>
        <taxon>Caudoviricetes</taxon>
        <taxon>Plateaulakevirus</taxon>
        <taxon>Plateaulakevirus pv4L372D</taxon>
    </lineage>
</organism>
<proteinExistence type="predicted"/>
<protein>
    <submittedName>
        <fullName evidence="1">Uncharacterized protein</fullName>
    </submittedName>
</protein>
<accession>A0A5B9N7L9</accession>
<gene>
    <name evidence="1" type="primary">4L372D_058</name>
</gene>
<reference evidence="1 2" key="1">
    <citation type="submission" date="2019-04" db="EMBL/GenBank/DDBJ databases">
        <title>Nine Novel Phages from a Plateau Lake in Southwest China Provide Insights into Aeromonas Phage Diversity.</title>
        <authorList>
            <person name="Xiao W."/>
            <person name="Bai M."/>
            <person name="Wang Y."/>
            <person name="Cui X."/>
        </authorList>
    </citation>
    <scope>NUCLEOTIDE SEQUENCE [LARGE SCALE GENOMIC DNA]</scope>
</reference>
<sequence length="137" mass="16881">MSYTYTLKDIMEQGISISKQEIESMSKEEFYDLKQECYDSDYYEFLDYFQGQRSIETAWKEFEMETEVFVTPEMMFDNDMYKFNSTSEYQEYLAEIENQKQYEKYLQDYFEYHHIEKEKTPYYQVCVNKIDKALSKT</sequence>
<evidence type="ECO:0000313" key="1">
    <source>
        <dbReference type="EMBL" id="QEG08522.1"/>
    </source>
</evidence>
<dbReference type="KEGG" id="vg:55616976"/>
<dbReference type="Proteomes" id="UP000323739">
    <property type="component" value="Segment"/>
</dbReference>
<keyword evidence="2" id="KW-1185">Reference proteome</keyword>
<name>A0A5B9N7L9_9CAUD</name>
<dbReference type="RefSeq" id="YP_009846606.1">
    <property type="nucleotide sequence ID" value="NC_048771.1"/>
</dbReference>
<evidence type="ECO:0000313" key="2">
    <source>
        <dbReference type="Proteomes" id="UP000323739"/>
    </source>
</evidence>
<dbReference type="EMBL" id="MK813939">
    <property type="protein sequence ID" value="QEG08522.1"/>
    <property type="molecule type" value="Genomic_DNA"/>
</dbReference>
<dbReference type="GeneID" id="55616976"/>